<organism evidence="2 3">
    <name type="scientific">Methylomonas denitrificans</name>
    <dbReference type="NCBI Taxonomy" id="1538553"/>
    <lineage>
        <taxon>Bacteria</taxon>
        <taxon>Pseudomonadati</taxon>
        <taxon>Pseudomonadota</taxon>
        <taxon>Gammaproteobacteria</taxon>
        <taxon>Methylococcales</taxon>
        <taxon>Methylococcaceae</taxon>
        <taxon>Methylomonas</taxon>
    </lineage>
</organism>
<dbReference type="KEGG" id="mdn:JT25_021035"/>
<dbReference type="InterPro" id="IPR029151">
    <property type="entry name" value="Sensor-like_sf"/>
</dbReference>
<dbReference type="PROSITE" id="PS50883">
    <property type="entry name" value="EAL"/>
    <property type="match status" value="1"/>
</dbReference>
<dbReference type="OrthoDB" id="1673646at2"/>
<proteinExistence type="predicted"/>
<dbReference type="STRING" id="1538553.JT25_021035"/>
<dbReference type="Pfam" id="PF00563">
    <property type="entry name" value="EAL"/>
    <property type="match status" value="1"/>
</dbReference>
<dbReference type="RefSeq" id="WP_036278255.1">
    <property type="nucleotide sequence ID" value="NZ_CP014476.1"/>
</dbReference>
<sequence length="390" mass="44277">MPAKTPLFPYFQPIISVASGKIVGYEALARQYDGKGKVVSAGALFSSADVDAKTRIELDRQVRWQALEKFSELADTQSYLALNISAAWIENLRQLNTLPTLRMLDELNIDRRRIIVEISDAHVDPQKLKQIVQRYRKHGLSVAIGDFGAGSSQLERVIAIQPDIIKIDMRLFKLATKGGIAGDIIHMISRLGKRTGCRIICEGVESDEAFLFSLNCGAQFMQGFLFAKAEADFQPAELFEQHISSLRSKFLKNTLAKVQKKVSSINTTKTLIYKLAETLQDDFNLNELVSWNFTDSGVIRFYLCNNQGDQISPDFNFKENQWFTDPRKIGFNWSWRPYFFQLLALENCGDSERIVTSERYRDFETSLLCKTLSLRLDSERILLVDTVAGD</sequence>
<evidence type="ECO:0000313" key="2">
    <source>
        <dbReference type="EMBL" id="AMK78939.1"/>
    </source>
</evidence>
<dbReference type="InterPro" id="IPR035919">
    <property type="entry name" value="EAL_sf"/>
</dbReference>
<dbReference type="GO" id="GO:0071111">
    <property type="term" value="F:cyclic-guanylate-specific phosphodiesterase activity"/>
    <property type="evidence" value="ECO:0007669"/>
    <property type="project" value="InterPro"/>
</dbReference>
<accession>A0A140E6B5</accession>
<dbReference type="Gene3D" id="3.20.20.450">
    <property type="entry name" value="EAL domain"/>
    <property type="match status" value="1"/>
</dbReference>
<dbReference type="SMART" id="SM00052">
    <property type="entry name" value="EAL"/>
    <property type="match status" value="1"/>
</dbReference>
<protein>
    <submittedName>
        <fullName evidence="2">Diguanylate phosphodiesterase</fullName>
    </submittedName>
</protein>
<evidence type="ECO:0000259" key="1">
    <source>
        <dbReference type="PROSITE" id="PS50883"/>
    </source>
</evidence>
<dbReference type="CDD" id="cd01948">
    <property type="entry name" value="EAL"/>
    <property type="match status" value="1"/>
</dbReference>
<dbReference type="EMBL" id="CP014476">
    <property type="protein sequence ID" value="AMK78939.1"/>
    <property type="molecule type" value="Genomic_DNA"/>
</dbReference>
<dbReference type="Proteomes" id="UP000030512">
    <property type="component" value="Chromosome"/>
</dbReference>
<gene>
    <name evidence="2" type="ORF">JT25_021035</name>
</gene>
<feature type="domain" description="EAL" evidence="1">
    <location>
        <begin position="1"/>
        <end position="243"/>
    </location>
</feature>
<dbReference type="Gene3D" id="3.30.450.20">
    <property type="entry name" value="PAS domain"/>
    <property type="match status" value="1"/>
</dbReference>
<dbReference type="Pfam" id="PF10388">
    <property type="entry name" value="YkuI_C"/>
    <property type="match status" value="1"/>
</dbReference>
<dbReference type="InterPro" id="IPR050706">
    <property type="entry name" value="Cyclic-di-GMP_PDE-like"/>
</dbReference>
<dbReference type="SUPFAM" id="SSF103190">
    <property type="entry name" value="Sensory domain-like"/>
    <property type="match status" value="1"/>
</dbReference>
<dbReference type="PANTHER" id="PTHR33121">
    <property type="entry name" value="CYCLIC DI-GMP PHOSPHODIESTERASE PDEF"/>
    <property type="match status" value="1"/>
</dbReference>
<dbReference type="InterPro" id="IPR018842">
    <property type="entry name" value="YkuI_C"/>
</dbReference>
<reference evidence="2 3" key="1">
    <citation type="journal article" date="2015" name="Environ. Microbiol.">
        <title>Methane oxidation coupled to nitrate reduction under hypoxia by the Gammaproteobacterium Methylomonas denitrificans, sp. nov. type strain FJG1.</title>
        <authorList>
            <person name="Kits K.D."/>
            <person name="Klotz M.G."/>
            <person name="Stein L.Y."/>
        </authorList>
    </citation>
    <scope>NUCLEOTIDE SEQUENCE [LARGE SCALE GENOMIC DNA]</scope>
    <source>
        <strain evidence="2 3">FJG1</strain>
    </source>
</reference>
<name>A0A140E6B5_9GAMM</name>
<dbReference type="SUPFAM" id="SSF141868">
    <property type="entry name" value="EAL domain-like"/>
    <property type="match status" value="1"/>
</dbReference>
<dbReference type="InterPro" id="IPR001633">
    <property type="entry name" value="EAL_dom"/>
</dbReference>
<keyword evidence="3" id="KW-1185">Reference proteome</keyword>
<evidence type="ECO:0000313" key="3">
    <source>
        <dbReference type="Proteomes" id="UP000030512"/>
    </source>
</evidence>
<dbReference type="AlphaFoldDB" id="A0A140E6B5"/>
<dbReference type="PANTHER" id="PTHR33121:SF82">
    <property type="entry name" value="SIGNAL TRANSDUCTION PROTEIN CONTAINING A EAL DOMAIN"/>
    <property type="match status" value="1"/>
</dbReference>